<sequence length="2386" mass="268118">MQSGPDSTLRHGAWVDDCWILGVIDDLHNLFFINSNAEVMTRVTENQLKMLAPSVGLFLQDTSDDKGSSLCSFNILTSDGILHRVEVDHGRHAFVATLCTSHSQPALKQCPSIISCLDFHPELSLLVLVGPAAASGKFRGTAGLHFLYICQVTSKGDLEPVIFSTHFEGLFSMPKSHGGPFISPKVEISPHGRHIAVLDMGGSLGVFNVDHELRTLSPITFMEPLTPEGQNMHDILDFTWWSEHALIIAKRTGIVTILDIPRGAKLLNCEPRFSMPVFQQVRDCVGHAFLLDRYLASDEIQQKISFETGENRAVKDIVQVLDDKHVGLDAAGLGWTLISLSERSVSEMYKILLNRQQYTMALKFAACHGLDKDDVLKAQWMQSDHGSEAINVFLLKIEDQSFSLSECIRVIGPTEDAVNALLSHGLHITEEYKFEESTDNQCRMVWDFRMIRLQLLQYRDRLDTFLGINMGRFSRQGYGKFRSLPLHEVAVSLAETGKIGALNLFFKRHAYSLAPFILDILAVIPETVPVQTYGQLLPGRSPPSNISLRDKDWVECERMVACIKSYCLEKDNESNVQFFTEHIIKLRDGFVWPSVLKLSEWYRDRALHMDLVSGQLENSLTLVEFACHKGIVELKELHKDISCLCEVVFSDVYSEEKNRDMSLIAWRQLSDYEKFRMMIMGVREGTLVTRLREKAIPFMHNRSRMKVEVFEDEMRDSGSSSVDCNHSESFMVLWLKEMALENQLEVCLKVIEEGCKDFHVNGIFTDETEAVDVSLYCIYSCTLTDCWNTMASILSKLPHTSIRGKSSFSDKDFSPRHGIRSFGRVFRKSDRSSQPLSPNTSKNLKGEGYVSSTIGNDGEQFERSVDTSVENLEKRIKVAEGHVEAGRLLAYYQVAKPIRYFLEAHSDAKGIKQLIRLILSKFGRRQPGRSDNDWANMWRDMQCLQEKAFPFLDVEYMLTEFCGGLLKAGKFSLARNYLKGTGSNALAADKAEKLVIQAAREYLFSASSFDCSEIWKAKECLNLFPNSKTVKAEADIIDALTIKLPNLGVTLLPMQFRQIRDPMEIIRMVITSQSGAYLNVDELIEIAKLFGLNSSDDIAAVEEAVSREAAVAGDLQLAFDLCLALARKGYGSVWDLCAAIGRGLAIDDVDIKSRKELLGFALCHCDDESVGEILHAWKELDMQSQSEKLVMLSGTEPANFSVPGSSLMSFPFQNIQGNIEPRDLSELVARSDSHADIMQFLDKIRGLLSAVAKTASCESECSWDSIVKENGKILSFAALQLPWLLELCGSKINIMERADNGRMNLDGNQNRNVRMQALATIMCWLANNDVALSDHLITSYAKEVILAPNTGENDILGCSYLLNLLDAFRGVAVIEEQLHIRNGYQEVSSIMNMGMTYSSLHNFGFECGDPEQRRQLLINKFLEKQMSFNSDMLDGIDNAQSTFWREWKSKLEEQKRLADRSKALEEAIPGVETTRFLSGDMNYIQSIVYSFVESVRQEKKPVLKKAIKIAAEYGLKQNEVLLTYLGSALVSEVWSNDDIAAEISDYQNELLKDPEGVIRMISTSVYPLIDGINKLRLAYLYSILSDCHLQLNKTAGLQYLQKCGMELYQFCKVLEQECQRVSFIENLNFKNIAGLDNLVYDHFNEQVLSHVSQTNVEALAKMVQNLVGIHEHLSETKGLITWKAVYKQYIMSLLKGHSDIDNGVVDDHPFNSDDFRVTIGELESKYDSCRVYLEGISEGDLLEIMTRFYELSLPPNPGMLSTESTGLECLILLLTLWVRLADDILEIASHNELERDCILFCLATLSECLKSFSGLVIEGRISAHRGWETVSLFDKTGLLSALTTDRFGYCRAMVYAGCEFSTIFKVFFEVLPCAPTSSFMYESNLQGFELHDFYLNVMESIFSELGSSEVSQTRLANLLSSLSKMEDTGVSDCVVNLQKVRSMVWERLNSFAENMQLPSQTRVYALELLQCITGRHVVRSKFQPWEGWDETLFSEGIDISEQRKEGGVPSRLRTSLVALKSTDLTSAAWPGVEITPDDLMTTDSAFSIFMRLSTSSALSSHMNTLQALLEEWEGLFTPMDLPCSSIDVKDSAISTDSHDGWNGDEWDEGWDTFHDEPLERLGQRVPSVCVNPLHACWFVILEKLSVQSQFSEAMKLLDHSVCKQKGILIAEDEAHKLSQFLLGISCVVAIKIMLLLPYETIWYQCLTVLEAKLKDGSVLLDNLSRDYELLTIMLTSGILSVVALDLTYGTTFSCMCYLTGSLSRIYQEGQLSMLKNKRTEEHSCLLFCGLLFPCFIAELVRAKQYLVAGAFVLQFMHVHPSLCLVNVAEASLCKYLEGQIQTQENNSSKLDDLCSSNTIGNTVSTLRGKLKGLLRDALSSLSADMK</sequence>
<dbReference type="EMBL" id="KI397628">
    <property type="protein sequence ID" value="ERM93752.1"/>
    <property type="molecule type" value="Genomic_DNA"/>
</dbReference>
<evidence type="ECO:0000256" key="3">
    <source>
        <dbReference type="ARBA" id="ARBA00022824"/>
    </source>
</evidence>
<dbReference type="InterPro" id="IPR013244">
    <property type="entry name" value="Sec39_domain"/>
</dbReference>
<dbReference type="PANTHER" id="PTHR15922">
    <property type="entry name" value="NEUROBLASTOMA-AMPLIFIED SEQUENCE"/>
    <property type="match status" value="1"/>
</dbReference>
<keyword evidence="8" id="KW-1185">Reference proteome</keyword>
<dbReference type="HOGENOM" id="CLU_001017_0_0_1"/>
<proteinExistence type="predicted"/>
<dbReference type="Gramene" id="ERM93752">
    <property type="protein sequence ID" value="ERM93752"/>
    <property type="gene ID" value="AMTR_s00004p00267320"/>
</dbReference>
<evidence type="ECO:0000256" key="5">
    <source>
        <dbReference type="SAM" id="MobiDB-lite"/>
    </source>
</evidence>
<keyword evidence="2" id="KW-0813">Transport</keyword>
<dbReference type="PANTHER" id="PTHR15922:SF2">
    <property type="entry name" value="NBAS SUBUNIT OF NRZ TETHERING COMPLEX"/>
    <property type="match status" value="1"/>
</dbReference>
<keyword evidence="3" id="KW-0256">Endoplasmic reticulum</keyword>
<feature type="domain" description="Sec39" evidence="6">
    <location>
        <begin position="490"/>
        <end position="1185"/>
    </location>
</feature>
<evidence type="ECO:0000313" key="7">
    <source>
        <dbReference type="EMBL" id="ERM93752.1"/>
    </source>
</evidence>
<protein>
    <recommendedName>
        <fullName evidence="6">Sec39 domain-containing protein</fullName>
    </recommendedName>
</protein>
<accession>W1NDL9</accession>
<evidence type="ECO:0000259" key="6">
    <source>
        <dbReference type="Pfam" id="PF08314"/>
    </source>
</evidence>
<dbReference type="Proteomes" id="UP000017836">
    <property type="component" value="Unassembled WGS sequence"/>
</dbReference>
<name>W1NDL9_AMBTC</name>
<organism evidence="7 8">
    <name type="scientific">Amborella trichopoda</name>
    <dbReference type="NCBI Taxonomy" id="13333"/>
    <lineage>
        <taxon>Eukaryota</taxon>
        <taxon>Viridiplantae</taxon>
        <taxon>Streptophyta</taxon>
        <taxon>Embryophyta</taxon>
        <taxon>Tracheophyta</taxon>
        <taxon>Spermatophyta</taxon>
        <taxon>Magnoliopsida</taxon>
        <taxon>Amborellales</taxon>
        <taxon>Amborellaceae</taxon>
        <taxon>Amborella</taxon>
    </lineage>
</organism>
<evidence type="ECO:0000256" key="2">
    <source>
        <dbReference type="ARBA" id="ARBA00022448"/>
    </source>
</evidence>
<evidence type="ECO:0000256" key="4">
    <source>
        <dbReference type="ARBA" id="ARBA00022927"/>
    </source>
</evidence>
<feature type="compositionally biased region" description="Polar residues" evidence="5">
    <location>
        <begin position="832"/>
        <end position="843"/>
    </location>
</feature>
<dbReference type="STRING" id="13333.W1NDL9"/>
<dbReference type="GO" id="GO:0000149">
    <property type="term" value="F:SNARE binding"/>
    <property type="evidence" value="ECO:0000318"/>
    <property type="project" value="GO_Central"/>
</dbReference>
<evidence type="ECO:0000313" key="8">
    <source>
        <dbReference type="Proteomes" id="UP000017836"/>
    </source>
</evidence>
<dbReference type="eggNOG" id="KOG1797">
    <property type="taxonomic scope" value="Eukaryota"/>
</dbReference>
<feature type="region of interest" description="Disordered" evidence="5">
    <location>
        <begin position="828"/>
        <end position="857"/>
    </location>
</feature>
<dbReference type="GO" id="GO:0015031">
    <property type="term" value="P:protein transport"/>
    <property type="evidence" value="ECO:0007669"/>
    <property type="project" value="UniProtKB-KW"/>
</dbReference>
<dbReference type="OMA" id="WGKLISF"/>
<keyword evidence="4" id="KW-0653">Protein transport</keyword>
<comment type="subcellular location">
    <subcellularLocation>
        <location evidence="1">Endoplasmic reticulum</location>
    </subcellularLocation>
</comment>
<dbReference type="GO" id="GO:0006890">
    <property type="term" value="P:retrograde vesicle-mediated transport, Golgi to endoplasmic reticulum"/>
    <property type="evidence" value="ECO:0000318"/>
    <property type="project" value="GO_Central"/>
</dbReference>
<evidence type="ECO:0000256" key="1">
    <source>
        <dbReference type="ARBA" id="ARBA00004240"/>
    </source>
</evidence>
<dbReference type="Pfam" id="PF08314">
    <property type="entry name" value="Sec39"/>
    <property type="match status" value="1"/>
</dbReference>
<dbReference type="GO" id="GO:0070939">
    <property type="term" value="C:Dsl1/NZR complex"/>
    <property type="evidence" value="ECO:0000318"/>
    <property type="project" value="GO_Central"/>
</dbReference>
<gene>
    <name evidence="7" type="ORF">AMTR_s00004p00267320</name>
</gene>
<reference evidence="8" key="1">
    <citation type="journal article" date="2013" name="Science">
        <title>The Amborella genome and the evolution of flowering plants.</title>
        <authorList>
            <consortium name="Amborella Genome Project"/>
        </authorList>
    </citation>
    <scope>NUCLEOTIDE SEQUENCE [LARGE SCALE GENOMIC DNA]</scope>
</reference>